<reference evidence="14" key="1">
    <citation type="submission" date="2025-08" db="UniProtKB">
        <authorList>
            <consortium name="RefSeq"/>
        </authorList>
    </citation>
    <scope>IDENTIFICATION</scope>
</reference>
<dbReference type="Pfam" id="PF12205">
    <property type="entry name" value="GIT1_C"/>
    <property type="match status" value="1"/>
</dbReference>
<gene>
    <name evidence="14" type="primary">git2a</name>
</gene>
<feature type="compositionally biased region" description="Low complexity" evidence="11">
    <location>
        <begin position="619"/>
        <end position="629"/>
    </location>
</feature>
<feature type="compositionally biased region" description="Polar residues" evidence="11">
    <location>
        <begin position="591"/>
        <end position="604"/>
    </location>
</feature>
<dbReference type="SMART" id="SM00105">
    <property type="entry name" value="ArfGap"/>
    <property type="match status" value="1"/>
</dbReference>
<evidence type="ECO:0000313" key="14">
    <source>
        <dbReference type="RefSeq" id="XP_045562700.1"/>
    </source>
</evidence>
<feature type="compositionally biased region" description="Polar residues" evidence="11">
    <location>
        <begin position="485"/>
        <end position="503"/>
    </location>
</feature>
<feature type="coiled-coil region" evidence="10">
    <location>
        <begin position="436"/>
        <end position="477"/>
    </location>
</feature>
<feature type="compositionally biased region" description="Basic and acidic residues" evidence="11">
    <location>
        <begin position="407"/>
        <end position="416"/>
    </location>
</feature>
<evidence type="ECO:0000256" key="8">
    <source>
        <dbReference type="PROSITE-ProRule" id="PRU00023"/>
    </source>
</evidence>
<feature type="region of interest" description="Disordered" evidence="11">
    <location>
        <begin position="586"/>
        <end position="645"/>
    </location>
</feature>
<evidence type="ECO:0000256" key="4">
    <source>
        <dbReference type="ARBA" id="ARBA00022771"/>
    </source>
</evidence>
<evidence type="ECO:0000256" key="9">
    <source>
        <dbReference type="PROSITE-ProRule" id="PRU00288"/>
    </source>
</evidence>
<dbReference type="Pfam" id="PF08518">
    <property type="entry name" value="GIT_SHD"/>
    <property type="match status" value="2"/>
</dbReference>
<dbReference type="PRINTS" id="PR00405">
    <property type="entry name" value="REVINTRACTNG"/>
</dbReference>
<keyword evidence="2" id="KW-0479">Metal-binding</keyword>
<dbReference type="PANTHER" id="PTHR46097:SF4">
    <property type="entry name" value="ARF GTPASE-ACTIVATING PROTEIN GIT2"/>
    <property type="match status" value="1"/>
</dbReference>
<feature type="region of interest" description="Disordered" evidence="11">
    <location>
        <begin position="381"/>
        <end position="420"/>
    </location>
</feature>
<keyword evidence="13" id="KW-1185">Reference proteome</keyword>
<evidence type="ECO:0000256" key="11">
    <source>
        <dbReference type="SAM" id="MobiDB-lite"/>
    </source>
</evidence>
<protein>
    <submittedName>
        <fullName evidence="14">ARF GTPase-activating protein GIT2 isoform X2</fullName>
    </submittedName>
</protein>
<dbReference type="InterPro" id="IPR001164">
    <property type="entry name" value="ArfGAP_dom"/>
</dbReference>
<evidence type="ECO:0000313" key="13">
    <source>
        <dbReference type="Proteomes" id="UP001652741"/>
    </source>
</evidence>
<dbReference type="Pfam" id="PF01412">
    <property type="entry name" value="ArfGap"/>
    <property type="match status" value="1"/>
</dbReference>
<dbReference type="SUPFAM" id="SSF48403">
    <property type="entry name" value="Ankyrin repeat"/>
    <property type="match status" value="1"/>
</dbReference>
<dbReference type="InterPro" id="IPR036770">
    <property type="entry name" value="Ankyrin_rpt-contain_sf"/>
</dbReference>
<dbReference type="PROSITE" id="PS50297">
    <property type="entry name" value="ANK_REP_REGION"/>
    <property type="match status" value="1"/>
</dbReference>
<name>A0ABM3DV58_SALSA</name>
<dbReference type="SMART" id="SM00555">
    <property type="entry name" value="GIT"/>
    <property type="match status" value="2"/>
</dbReference>
<dbReference type="InterPro" id="IPR047161">
    <property type="entry name" value="GIT-like"/>
</dbReference>
<evidence type="ECO:0000256" key="10">
    <source>
        <dbReference type="SAM" id="Coils"/>
    </source>
</evidence>
<dbReference type="Gene3D" id="1.10.220.150">
    <property type="entry name" value="Arf GTPase activating protein"/>
    <property type="match status" value="1"/>
</dbReference>
<dbReference type="Pfam" id="PF16559">
    <property type="entry name" value="GIT_CC"/>
    <property type="match status" value="1"/>
</dbReference>
<keyword evidence="5" id="KW-0862">Zinc</keyword>
<dbReference type="InterPro" id="IPR032352">
    <property type="entry name" value="GIT1/2_CC"/>
</dbReference>
<dbReference type="PROSITE" id="PS50115">
    <property type="entry name" value="ARFGAP"/>
    <property type="match status" value="1"/>
</dbReference>
<feature type="domain" description="Arf-GAP" evidence="12">
    <location>
        <begin position="1"/>
        <end position="124"/>
    </location>
</feature>
<keyword evidence="4 9" id="KW-0863">Zinc-finger</keyword>
<keyword evidence="3" id="KW-0677">Repeat</keyword>
<keyword evidence="7 10" id="KW-0175">Coiled coil</keyword>
<dbReference type="GeneID" id="106585671"/>
<feature type="compositionally biased region" description="Acidic residues" evidence="11">
    <location>
        <begin position="385"/>
        <end position="403"/>
    </location>
</feature>
<dbReference type="InterPro" id="IPR013724">
    <property type="entry name" value="GIT_SHD"/>
</dbReference>
<evidence type="ECO:0000256" key="7">
    <source>
        <dbReference type="ARBA" id="ARBA00023054"/>
    </source>
</evidence>
<dbReference type="RefSeq" id="XP_045562700.1">
    <property type="nucleotide sequence ID" value="XM_045706744.1"/>
</dbReference>
<dbReference type="InterPro" id="IPR002110">
    <property type="entry name" value="Ankyrin_rpt"/>
</dbReference>
<dbReference type="InterPro" id="IPR037278">
    <property type="entry name" value="ARFGAP/RecO"/>
</dbReference>
<evidence type="ECO:0000256" key="3">
    <source>
        <dbReference type="ARBA" id="ARBA00022737"/>
    </source>
</evidence>
<dbReference type="Gene3D" id="1.20.5.170">
    <property type="match status" value="1"/>
</dbReference>
<keyword evidence="1" id="KW-0343">GTPase activation</keyword>
<dbReference type="Pfam" id="PF12796">
    <property type="entry name" value="Ank_2"/>
    <property type="match status" value="1"/>
</dbReference>
<feature type="repeat" description="ANK" evidence="8">
    <location>
        <begin position="166"/>
        <end position="198"/>
    </location>
</feature>
<evidence type="ECO:0000256" key="1">
    <source>
        <dbReference type="ARBA" id="ARBA00022468"/>
    </source>
</evidence>
<proteinExistence type="predicted"/>
<dbReference type="Gene3D" id="1.20.120.330">
    <property type="entry name" value="Nucleotidyltransferases domain 2"/>
    <property type="match status" value="2"/>
</dbReference>
<dbReference type="SMART" id="SM00248">
    <property type="entry name" value="ANK"/>
    <property type="match status" value="3"/>
</dbReference>
<accession>A0ABM3DV58</accession>
<dbReference type="Proteomes" id="UP001652741">
    <property type="component" value="Chromosome ssa24"/>
</dbReference>
<evidence type="ECO:0000256" key="5">
    <source>
        <dbReference type="ARBA" id="ARBA00022833"/>
    </source>
</evidence>
<evidence type="ECO:0000256" key="2">
    <source>
        <dbReference type="ARBA" id="ARBA00022723"/>
    </source>
</evidence>
<feature type="region of interest" description="Disordered" evidence="11">
    <location>
        <begin position="485"/>
        <end position="544"/>
    </location>
</feature>
<dbReference type="InterPro" id="IPR038508">
    <property type="entry name" value="ArfGAP_dom_sf"/>
</dbReference>
<organism evidence="13 14">
    <name type="scientific">Salmo salar</name>
    <name type="common">Atlantic salmon</name>
    <dbReference type="NCBI Taxonomy" id="8030"/>
    <lineage>
        <taxon>Eukaryota</taxon>
        <taxon>Metazoa</taxon>
        <taxon>Chordata</taxon>
        <taxon>Craniata</taxon>
        <taxon>Vertebrata</taxon>
        <taxon>Euteleostomi</taxon>
        <taxon>Actinopterygii</taxon>
        <taxon>Neopterygii</taxon>
        <taxon>Teleostei</taxon>
        <taxon>Protacanthopterygii</taxon>
        <taxon>Salmoniformes</taxon>
        <taxon>Salmonidae</taxon>
        <taxon>Salmoninae</taxon>
        <taxon>Salmo</taxon>
    </lineage>
</organism>
<evidence type="ECO:0000259" key="12">
    <source>
        <dbReference type="PROSITE" id="PS50115"/>
    </source>
</evidence>
<dbReference type="InterPro" id="IPR022018">
    <property type="entry name" value="GIT1_C"/>
</dbReference>
<dbReference type="SUPFAM" id="SSF57863">
    <property type="entry name" value="ArfGap/RecO-like zinc finger"/>
    <property type="match status" value="1"/>
</dbReference>
<sequence length="808" mass="89667">MSKRLRNSELCADCSVPEPRWASVNRGVLICDECCSVHRSLGRHSSQVRHLTHTPWAPTQLQMVQMLYNNSANSIWEHSLLDPASVMSGKRKANPQDKVHPNKTEFIKAKYQMLAFVHRMPCRDDDSFTAKDLSKQLHSSVRTGNLETCLRLLSLGAQANFFHPEKGNTPLHVAAKAGQVFQAELLTVYGADPGAPDTSAKTPIDYARQAGYLDLADRLVEIQYELTDRLAFYLCGRKPDHKNGQHFIVPQMADSSLDLSELAKAAKKKLQSLSNHLFEELAMDVYDEVDRRETDAVWLATQNHSTLVTDTTVVPFLPVNPEYSSTRNQGRQKLARFNAHEFATLVIDILSDAKRRQLGNSTTSPKENVELILKSVSIRRGSEGLDNDQPDYDSVASDEDTDQEPPLGKDRTKSLDSDLSDGPVTVQEFLEVKHALSASEAKIKQLMKVNSNLSSELRLMQKKLHSLQSENTSLKRQGPTTHIYQVPISSGSEYTDPPSSSPSAMKRRQSARASRPMSMSIYETGSGLKPYLPKGETPYPEEGIPTLQPFLPPHMGRGAFVTSSSLPSFPSTLSWSRDESAQRASKMEKWSSMSDGDYDNTTNDSELEDSGVGRRGRLRSSGWLGEGSSIPELDDLEAEPDSALPSTEDVIRKTEQITKNIQDLLRAAQENKHDRPCEGVRRLRHSLGCFSSLVPWAEKAPSPLQPLNLRSPDPAACFIPCSERIHVAVTEMAALFPKRRRSETVRGPLRLLTSSAFRLQGECQKAVPPEGGPGPDMQLVTQQVIQCAYDIAKAAKQLVTITTKENSN</sequence>
<evidence type="ECO:0000256" key="6">
    <source>
        <dbReference type="ARBA" id="ARBA00023043"/>
    </source>
</evidence>
<dbReference type="Gene3D" id="1.25.40.20">
    <property type="entry name" value="Ankyrin repeat-containing domain"/>
    <property type="match status" value="1"/>
</dbReference>
<keyword evidence="6 8" id="KW-0040">ANK repeat</keyword>
<dbReference type="PROSITE" id="PS50088">
    <property type="entry name" value="ANK_REPEAT"/>
    <property type="match status" value="1"/>
</dbReference>
<dbReference type="PANTHER" id="PTHR46097">
    <property type="entry name" value="G PROTEIN-COUPLED RECEPTOR KINASE INTERACTING ARFGAP"/>
    <property type="match status" value="1"/>
</dbReference>